<evidence type="ECO:0000256" key="10">
    <source>
        <dbReference type="ARBA" id="ARBA00023157"/>
    </source>
</evidence>
<dbReference type="GO" id="GO:0046872">
    <property type="term" value="F:metal ion binding"/>
    <property type="evidence" value="ECO:0007669"/>
    <property type="project" value="UniProtKB-KW"/>
</dbReference>
<comment type="caution">
    <text evidence="12">The sequence shown here is derived from an EMBL/GenBank/DDBJ whole genome shotgun (WGS) entry which is preliminary data.</text>
</comment>
<dbReference type="InterPro" id="IPR023755">
    <property type="entry name" value="HemeA_Synthase_type1"/>
</dbReference>
<keyword evidence="7 11" id="KW-0408">Iron</keyword>
<evidence type="ECO:0000256" key="3">
    <source>
        <dbReference type="ARBA" id="ARBA00022692"/>
    </source>
</evidence>
<feature type="transmembrane region" description="Helical" evidence="11">
    <location>
        <begin position="216"/>
        <end position="234"/>
    </location>
</feature>
<comment type="subunit">
    <text evidence="11">Interacts with CtaB.</text>
</comment>
<comment type="catalytic activity">
    <reaction evidence="11">
        <text>Fe(II)-heme o + 2 A + H2O = Fe(II)-heme a + 2 AH2</text>
        <dbReference type="Rhea" id="RHEA:63388"/>
        <dbReference type="ChEBI" id="CHEBI:13193"/>
        <dbReference type="ChEBI" id="CHEBI:15377"/>
        <dbReference type="ChEBI" id="CHEBI:17499"/>
        <dbReference type="ChEBI" id="CHEBI:60530"/>
        <dbReference type="ChEBI" id="CHEBI:61715"/>
        <dbReference type="EC" id="1.17.99.9"/>
    </reaction>
</comment>
<dbReference type="PANTHER" id="PTHR35457">
    <property type="entry name" value="HEME A SYNTHASE"/>
    <property type="match status" value="1"/>
</dbReference>
<evidence type="ECO:0000256" key="9">
    <source>
        <dbReference type="ARBA" id="ARBA00023136"/>
    </source>
</evidence>
<dbReference type="GO" id="GO:0120547">
    <property type="term" value="F:heme A synthase activity"/>
    <property type="evidence" value="ECO:0007669"/>
    <property type="project" value="UniProtKB-EC"/>
</dbReference>
<gene>
    <name evidence="11" type="primary">ctaA</name>
    <name evidence="12" type="ORF">OEV98_01510</name>
</gene>
<feature type="transmembrane region" description="Helical" evidence="11">
    <location>
        <begin position="119"/>
        <end position="142"/>
    </location>
</feature>
<evidence type="ECO:0000256" key="1">
    <source>
        <dbReference type="ARBA" id="ARBA00004141"/>
    </source>
</evidence>
<dbReference type="Proteomes" id="UP001209318">
    <property type="component" value="Unassembled WGS sequence"/>
</dbReference>
<protein>
    <recommendedName>
        <fullName evidence="11">Heme A synthase</fullName>
        <shortName evidence="11">HAS</shortName>
        <ecNumber evidence="11">1.17.99.9</ecNumber>
    </recommendedName>
    <alternativeName>
        <fullName evidence="11">Cytochrome aa3-controlling protein</fullName>
    </alternativeName>
</protein>
<feature type="transmembrane region" description="Helical" evidence="11">
    <location>
        <begin position="241"/>
        <end position="265"/>
    </location>
</feature>
<reference evidence="12" key="1">
    <citation type="submission" date="2022-10" db="EMBL/GenBank/DDBJ databases">
        <title>Description of Fervidibacillus gen. nov. in the family Fervidibacillaceae fam. nov. with two species, Fervidibacillus albus sp. nov., and Fervidibacillus halotolerans sp. nov., isolated from tidal flat sediments.</title>
        <authorList>
            <person name="Kwon K.K."/>
            <person name="Yang S.-H."/>
        </authorList>
    </citation>
    <scope>NUCLEOTIDE SEQUENCE</scope>
    <source>
        <strain evidence="12">JCM 19140</strain>
    </source>
</reference>
<keyword evidence="8 11" id="KW-0350">Heme biosynthesis</keyword>
<evidence type="ECO:0000256" key="4">
    <source>
        <dbReference type="ARBA" id="ARBA00022723"/>
    </source>
</evidence>
<keyword evidence="6 11" id="KW-0560">Oxidoreductase</keyword>
<feature type="transmembrane region" description="Helical" evidence="11">
    <location>
        <begin position="63"/>
        <end position="80"/>
    </location>
</feature>
<dbReference type="Pfam" id="PF02628">
    <property type="entry name" value="COX15-CtaA"/>
    <property type="match status" value="1"/>
</dbReference>
<keyword evidence="10" id="KW-1015">Disulfide bond</keyword>
<comment type="function">
    <text evidence="11">Catalyzes the conversion of heme O to heme A by two successive hydroxylations of the methyl group at C8. The first hydroxylation forms heme I, the second hydroxylation results in an unstable dihydroxymethyl group, which spontaneously dehydrates, resulting in the formyl group of heme A.</text>
</comment>
<organism evidence="12 13">
    <name type="scientific">Perspicuibacillus lycopersici</name>
    <dbReference type="NCBI Taxonomy" id="1325689"/>
    <lineage>
        <taxon>Bacteria</taxon>
        <taxon>Bacillati</taxon>
        <taxon>Bacillota</taxon>
        <taxon>Bacilli</taxon>
        <taxon>Bacillales</taxon>
        <taxon>Bacillaceae</taxon>
        <taxon>Perspicuibacillus</taxon>
    </lineage>
</organism>
<evidence type="ECO:0000256" key="7">
    <source>
        <dbReference type="ARBA" id="ARBA00023004"/>
    </source>
</evidence>
<comment type="similarity">
    <text evidence="11">Belongs to the COX15/CtaA family. Type 1 subfamily.</text>
</comment>
<feature type="transmembrane region" description="Helical" evidence="11">
    <location>
        <begin position="271"/>
        <end position="294"/>
    </location>
</feature>
<keyword evidence="5 11" id="KW-1133">Transmembrane helix</keyword>
<dbReference type="GO" id="GO:0006784">
    <property type="term" value="P:heme A biosynthetic process"/>
    <property type="evidence" value="ECO:0007669"/>
    <property type="project" value="UniProtKB-UniRule"/>
</dbReference>
<accession>A0AAE3LM13</accession>
<evidence type="ECO:0000256" key="11">
    <source>
        <dbReference type="HAMAP-Rule" id="MF_01664"/>
    </source>
</evidence>
<feature type="binding site" description="axial binding residue" evidence="11">
    <location>
        <position position="214"/>
    </location>
    <ligand>
        <name>heme</name>
        <dbReference type="ChEBI" id="CHEBI:30413"/>
    </ligand>
    <ligandPart>
        <name>Fe</name>
        <dbReference type="ChEBI" id="CHEBI:18248"/>
    </ligandPart>
</feature>
<feature type="binding site" description="axial binding residue" evidence="11">
    <location>
        <position position="276"/>
    </location>
    <ligand>
        <name>heme</name>
        <dbReference type="ChEBI" id="CHEBI:30413"/>
    </ligand>
    <ligandPart>
        <name>Fe</name>
        <dbReference type="ChEBI" id="CHEBI:18248"/>
    </ligandPart>
</feature>
<proteinExistence type="inferred from homology"/>
<dbReference type="PANTHER" id="PTHR35457:SF1">
    <property type="entry name" value="HEME A SYNTHASE"/>
    <property type="match status" value="1"/>
</dbReference>
<keyword evidence="13" id="KW-1185">Reference proteome</keyword>
<feature type="transmembrane region" description="Helical" evidence="11">
    <location>
        <begin position="7"/>
        <end position="26"/>
    </location>
</feature>
<dbReference type="AlphaFoldDB" id="A0AAE3LM13"/>
<evidence type="ECO:0000313" key="13">
    <source>
        <dbReference type="Proteomes" id="UP001209318"/>
    </source>
</evidence>
<dbReference type="HAMAP" id="MF_01664">
    <property type="entry name" value="HemeA_synth_type1"/>
    <property type="match status" value="1"/>
</dbReference>
<dbReference type="InterPro" id="IPR050450">
    <property type="entry name" value="COX15/CtaA_HemeA_synthase"/>
</dbReference>
<keyword evidence="2 11" id="KW-1003">Cell membrane</keyword>
<feature type="transmembrane region" description="Helical" evidence="11">
    <location>
        <begin position="92"/>
        <end position="113"/>
    </location>
</feature>
<dbReference type="InterPro" id="IPR003780">
    <property type="entry name" value="COX15/CtaA_fam"/>
</dbReference>
<dbReference type="GO" id="GO:0005886">
    <property type="term" value="C:plasma membrane"/>
    <property type="evidence" value="ECO:0007669"/>
    <property type="project" value="UniProtKB-SubCell"/>
</dbReference>
<dbReference type="EMBL" id="JAOUSF010000001">
    <property type="protein sequence ID" value="MCU9612237.1"/>
    <property type="molecule type" value="Genomic_DNA"/>
</dbReference>
<dbReference type="RefSeq" id="WP_263071374.1">
    <property type="nucleotide sequence ID" value="NZ_JAOUSF010000001.1"/>
</dbReference>
<evidence type="ECO:0000256" key="6">
    <source>
        <dbReference type="ARBA" id="ARBA00023002"/>
    </source>
</evidence>
<keyword evidence="4 11" id="KW-0479">Metal-binding</keyword>
<dbReference type="EC" id="1.17.99.9" evidence="11"/>
<evidence type="ECO:0000256" key="8">
    <source>
        <dbReference type="ARBA" id="ARBA00023133"/>
    </source>
</evidence>
<evidence type="ECO:0000256" key="2">
    <source>
        <dbReference type="ARBA" id="ARBA00022475"/>
    </source>
</evidence>
<keyword evidence="9 11" id="KW-0472">Membrane</keyword>
<sequence length="326" mass="36641">MQPYLKRLAVLSTFGMLMLLIGGALVTKTDSGDGCGASWPLCNGQFIPSEITSELVIEASHRMVTGLVAIMVLVLAILSWKKLGHIRETKFLSILALSFIVIQSLVGAATVLWGQSDFFMALHFGISLISFSAVLLLTLLIFEIDKKFQVENVIIDKRMKAHTIGLTIYSLVVIYTGALVRHMEASMICSDWPFCNNTAITLPRNIYEWVQMGHRLAAGLIFLWILFIFLLAIRKYKTQPVIYYGWMIAFILVSLQVFSGAIVIISQLNLYVALLHALFISCLFGVLSYMIFIISRTQYNERARKLHSKKHQENKEIISSIVQNNG</sequence>
<keyword evidence="3 11" id="KW-0812">Transmembrane</keyword>
<comment type="pathway">
    <text evidence="11">Porphyrin-containing compound metabolism; heme A biosynthesis; heme A from heme O: step 1/1.</text>
</comment>
<comment type="subcellular location">
    <subcellularLocation>
        <location evidence="11">Cell membrane</location>
        <topology evidence="11">Multi-pass membrane protein</topology>
    </subcellularLocation>
    <subcellularLocation>
        <location evidence="1">Membrane</location>
        <topology evidence="1">Multi-pass membrane protein</topology>
    </subcellularLocation>
</comment>
<evidence type="ECO:0000256" key="5">
    <source>
        <dbReference type="ARBA" id="ARBA00022989"/>
    </source>
</evidence>
<comment type="cofactor">
    <cofactor evidence="11">
        <name>heme b</name>
        <dbReference type="ChEBI" id="CHEBI:60344"/>
    </cofactor>
</comment>
<evidence type="ECO:0000313" key="12">
    <source>
        <dbReference type="EMBL" id="MCU9612237.1"/>
    </source>
</evidence>
<feature type="transmembrane region" description="Helical" evidence="11">
    <location>
        <begin position="163"/>
        <end position="183"/>
    </location>
</feature>
<name>A0AAE3LM13_9BACI</name>